<dbReference type="Pfam" id="PF03457">
    <property type="entry name" value="HA"/>
    <property type="match status" value="3"/>
</dbReference>
<evidence type="ECO:0000259" key="1">
    <source>
        <dbReference type="Pfam" id="PF03457"/>
    </source>
</evidence>
<accession>A0A1Z5J998</accession>
<dbReference type="PANTHER" id="PTHR33418:SF1">
    <property type="entry name" value="HELICASE-ASSOCIATED DOMAIN-CONTAINING PROTEIN"/>
    <property type="match status" value="1"/>
</dbReference>
<organism evidence="2 3">
    <name type="scientific">Fistulifera solaris</name>
    <name type="common">Oleaginous diatom</name>
    <dbReference type="NCBI Taxonomy" id="1519565"/>
    <lineage>
        <taxon>Eukaryota</taxon>
        <taxon>Sar</taxon>
        <taxon>Stramenopiles</taxon>
        <taxon>Ochrophyta</taxon>
        <taxon>Bacillariophyta</taxon>
        <taxon>Bacillariophyceae</taxon>
        <taxon>Bacillariophycidae</taxon>
        <taxon>Naviculales</taxon>
        <taxon>Naviculaceae</taxon>
        <taxon>Fistulifera</taxon>
    </lineage>
</organism>
<name>A0A1Z5J998_FISSO</name>
<evidence type="ECO:0000313" key="3">
    <source>
        <dbReference type="Proteomes" id="UP000198406"/>
    </source>
</evidence>
<dbReference type="InterPro" id="IPR005114">
    <property type="entry name" value="Helicase_assoc"/>
</dbReference>
<gene>
    <name evidence="2" type="ORF">FisN_3Lh548</name>
</gene>
<sequence length="408" mass="47685">MCAGDQSRAASSERLAPDLRMEAMDKTWMEVYQKLQTFHQANGHCRVPKSYEDNSLAVWVLNQRSIQRAGKMRQDREQLLNDLGFIWRKPDTSKTTVPWMDRYHQLLDFKQRNGHAQVPVTENKELHTWIRTQHDCQRAGTLRPDREQLLNELGFVWRTRTNKRWMDMYKRCVSFKERKGNFKVSDSEDKELRTWIHNQRSCKMSGKLGQDKQQLLDKIGFVWVARKRQIKRMTSSKEVRGLVRSEVSSLPTVSETPKVEHLAASARIERVSNVDTSLSREWNERVVSVAPPDKEDEDSAATVNRKLHCKSILEADVANVALALISCRKRPRLHEKNSDTGKRSSEHDRIVMDQKKTKTMTLQVTSGVAMDEKQSFAWKTRMDRPFSLWVYSRMQNRMTEPTIKENSH</sequence>
<dbReference type="Proteomes" id="UP000198406">
    <property type="component" value="Unassembled WGS sequence"/>
</dbReference>
<feature type="domain" description="Helicase-associated" evidence="1">
    <location>
        <begin position="97"/>
        <end position="155"/>
    </location>
</feature>
<dbReference type="OrthoDB" id="48392at2759"/>
<dbReference type="PANTHER" id="PTHR33418">
    <property type="entry name" value="HELICASE-ASSOCIATED"/>
    <property type="match status" value="1"/>
</dbReference>
<evidence type="ECO:0000313" key="2">
    <source>
        <dbReference type="EMBL" id="GAX10341.1"/>
    </source>
</evidence>
<keyword evidence="3" id="KW-1185">Reference proteome</keyword>
<dbReference type="AlphaFoldDB" id="A0A1Z5J998"/>
<reference evidence="2 3" key="1">
    <citation type="journal article" date="2015" name="Plant Cell">
        <title>Oil accumulation by the oleaginous diatom Fistulifera solaris as revealed by the genome and transcriptome.</title>
        <authorList>
            <person name="Tanaka T."/>
            <person name="Maeda Y."/>
            <person name="Veluchamy A."/>
            <person name="Tanaka M."/>
            <person name="Abida H."/>
            <person name="Marechal E."/>
            <person name="Bowler C."/>
            <person name="Muto M."/>
            <person name="Sunaga Y."/>
            <person name="Tanaka M."/>
            <person name="Yoshino T."/>
            <person name="Taniguchi T."/>
            <person name="Fukuda Y."/>
            <person name="Nemoto M."/>
            <person name="Matsumoto M."/>
            <person name="Wong P.S."/>
            <person name="Aburatani S."/>
            <person name="Fujibuchi W."/>
        </authorList>
    </citation>
    <scope>NUCLEOTIDE SEQUENCE [LARGE SCALE GENOMIC DNA]</scope>
    <source>
        <strain evidence="2 3">JPCC DA0580</strain>
    </source>
</reference>
<dbReference type="Gene3D" id="6.10.140.530">
    <property type="match status" value="3"/>
</dbReference>
<dbReference type="InParanoid" id="A0A1Z5J998"/>
<comment type="caution">
    <text evidence="2">The sequence shown here is derived from an EMBL/GenBank/DDBJ whole genome shotgun (WGS) entry which is preliminary data.</text>
</comment>
<feature type="domain" description="Helicase-associated" evidence="1">
    <location>
        <begin position="163"/>
        <end position="221"/>
    </location>
</feature>
<feature type="domain" description="Helicase-associated" evidence="1">
    <location>
        <begin position="25"/>
        <end position="85"/>
    </location>
</feature>
<proteinExistence type="predicted"/>
<protein>
    <recommendedName>
        <fullName evidence="1">Helicase-associated domain-containing protein</fullName>
    </recommendedName>
</protein>
<dbReference type="EMBL" id="BDSP01000016">
    <property type="protein sequence ID" value="GAX10341.1"/>
    <property type="molecule type" value="Genomic_DNA"/>
</dbReference>